<dbReference type="Pfam" id="PF11699">
    <property type="entry name" value="CENP-C_C"/>
    <property type="match status" value="1"/>
</dbReference>
<dbReference type="InterPro" id="IPR028386">
    <property type="entry name" value="CENP-C/Mif2/cnp3"/>
</dbReference>
<dbReference type="InterPro" id="IPR014710">
    <property type="entry name" value="RmlC-like_jellyroll"/>
</dbReference>
<protein>
    <submittedName>
        <fullName evidence="7">Mitotic fidelity of chromosome transmission-related protein</fullName>
    </submittedName>
</protein>
<feature type="compositionally biased region" description="Polar residues" evidence="5">
    <location>
        <begin position="29"/>
        <end position="45"/>
    </location>
</feature>
<dbReference type="Gene3D" id="2.60.120.10">
    <property type="entry name" value="Jelly Rolls"/>
    <property type="match status" value="1"/>
</dbReference>
<evidence type="ECO:0000313" key="7">
    <source>
        <dbReference type="EMBL" id="KAK7455133.1"/>
    </source>
</evidence>
<keyword evidence="8" id="KW-1185">Reference proteome</keyword>
<feature type="region of interest" description="Disordered" evidence="5">
    <location>
        <begin position="1"/>
        <end position="151"/>
    </location>
</feature>
<reference evidence="7 8" key="1">
    <citation type="submission" date="2024-01" db="EMBL/GenBank/DDBJ databases">
        <title>A draft genome for the cacao thread blight pathogen Marasmiellus scandens.</title>
        <authorList>
            <person name="Baruah I.K."/>
            <person name="Leung J."/>
            <person name="Bukari Y."/>
            <person name="Amoako-Attah I."/>
            <person name="Meinhardt L.W."/>
            <person name="Bailey B.A."/>
            <person name="Cohen S.P."/>
        </authorList>
    </citation>
    <scope>NUCLEOTIDE SEQUENCE [LARGE SCALE GENOMIC DNA]</scope>
    <source>
        <strain evidence="7 8">GH-19</strain>
    </source>
</reference>
<dbReference type="CDD" id="cd06993">
    <property type="entry name" value="cupin_CENP-C_C"/>
    <property type="match status" value="1"/>
</dbReference>
<comment type="subcellular location">
    <subcellularLocation>
        <location evidence="1">Nucleus</location>
    </subcellularLocation>
</comment>
<evidence type="ECO:0000256" key="4">
    <source>
        <dbReference type="ARBA" id="ARBA00023242"/>
    </source>
</evidence>
<feature type="compositionally biased region" description="Low complexity" evidence="5">
    <location>
        <begin position="66"/>
        <end position="89"/>
    </location>
</feature>
<organism evidence="7 8">
    <name type="scientific">Marasmiellus scandens</name>
    <dbReference type="NCBI Taxonomy" id="2682957"/>
    <lineage>
        <taxon>Eukaryota</taxon>
        <taxon>Fungi</taxon>
        <taxon>Dikarya</taxon>
        <taxon>Basidiomycota</taxon>
        <taxon>Agaricomycotina</taxon>
        <taxon>Agaricomycetes</taxon>
        <taxon>Agaricomycetidae</taxon>
        <taxon>Agaricales</taxon>
        <taxon>Marasmiineae</taxon>
        <taxon>Omphalotaceae</taxon>
        <taxon>Marasmiellus</taxon>
    </lineage>
</organism>
<evidence type="ECO:0000259" key="6">
    <source>
        <dbReference type="Pfam" id="PF11699"/>
    </source>
</evidence>
<keyword evidence="3" id="KW-0238">DNA-binding</keyword>
<evidence type="ECO:0000313" key="8">
    <source>
        <dbReference type="Proteomes" id="UP001498398"/>
    </source>
</evidence>
<dbReference type="Proteomes" id="UP001498398">
    <property type="component" value="Unassembled WGS sequence"/>
</dbReference>
<keyword evidence="4" id="KW-0539">Nucleus</keyword>
<dbReference type="PANTHER" id="PTHR16684">
    <property type="entry name" value="CENTROMERE PROTEIN C"/>
    <property type="match status" value="1"/>
</dbReference>
<evidence type="ECO:0000256" key="5">
    <source>
        <dbReference type="SAM" id="MobiDB-lite"/>
    </source>
</evidence>
<comment type="caution">
    <text evidence="7">The sequence shown here is derived from an EMBL/GenBank/DDBJ whole genome shotgun (WGS) entry which is preliminary data.</text>
</comment>
<sequence>MTSESSLDTTSITSLADTEGPHSPEVPMPSQSTTFPNSSVDSFATATGPEADNDLESSTPKPTPTQSHSEPQEQAQQPEPESRPSSSTSTLHARGLSESSSSSSINSRPGKETRVVSPPPESVAESSSLSRKSSRRKSKVSLTQLNPEHGWDDCTEANGNVMDFRTEVEVQRRLTYTERMITQDMGTAAQGNWSFTKVFVDGAFMASGYLYIPKGGKKEAKSVKDNSYIFHILEGAVNVRIHMSSYILATDGTFLVPRGNVYYIENISDRPAKLMFVQAREVTVNEMEDPLRLVRGQQQRHLAAVRTSKAFILLGWIIERLLKKSIKYRKIIWQWYIKISMLVGAKMTGSRPYIAFFILGILVRSLGPSRSLLPRFNLQIIRDSS</sequence>
<proteinExistence type="inferred from homology"/>
<evidence type="ECO:0000256" key="3">
    <source>
        <dbReference type="ARBA" id="ARBA00023125"/>
    </source>
</evidence>
<dbReference type="SUPFAM" id="SSF51182">
    <property type="entry name" value="RmlC-like cupins"/>
    <property type="match status" value="1"/>
</dbReference>
<feature type="compositionally biased region" description="Polar residues" evidence="5">
    <location>
        <begin position="1"/>
        <end position="16"/>
    </location>
</feature>
<dbReference type="EMBL" id="JBANRG010000023">
    <property type="protein sequence ID" value="KAK7455133.1"/>
    <property type="molecule type" value="Genomic_DNA"/>
</dbReference>
<dbReference type="PANTHER" id="PTHR16684:SF11">
    <property type="entry name" value="CENTROMERE PROTEIN C"/>
    <property type="match status" value="1"/>
</dbReference>
<evidence type="ECO:0000256" key="2">
    <source>
        <dbReference type="ARBA" id="ARBA00010291"/>
    </source>
</evidence>
<evidence type="ECO:0000256" key="1">
    <source>
        <dbReference type="ARBA" id="ARBA00004123"/>
    </source>
</evidence>
<feature type="domain" description="Mif2/CENP-C cupin" evidence="6">
    <location>
        <begin position="194"/>
        <end position="278"/>
    </location>
</feature>
<dbReference type="InterPro" id="IPR025974">
    <property type="entry name" value="Mif2/CENP-C_cupin"/>
</dbReference>
<gene>
    <name evidence="7" type="primary">MIF2_4</name>
    <name evidence="7" type="ORF">VKT23_011004</name>
</gene>
<name>A0ABR1JES1_9AGAR</name>
<comment type="similarity">
    <text evidence="2">Belongs to the CENP-C/MIF2 family.</text>
</comment>
<feature type="compositionally biased region" description="Low complexity" evidence="5">
    <location>
        <begin position="122"/>
        <end position="131"/>
    </location>
</feature>
<accession>A0ABR1JES1</accession>
<feature type="compositionally biased region" description="Low complexity" evidence="5">
    <location>
        <begin position="97"/>
        <end position="107"/>
    </location>
</feature>
<dbReference type="InterPro" id="IPR011051">
    <property type="entry name" value="RmlC_Cupin_sf"/>
</dbReference>